<dbReference type="AlphaFoldDB" id="A0A328B9I4"/>
<feature type="chain" id="PRO_5016271539" description="Lipocalin-like domain-containing protein" evidence="1">
    <location>
        <begin position="19"/>
        <end position="163"/>
    </location>
</feature>
<evidence type="ECO:0008006" key="4">
    <source>
        <dbReference type="Google" id="ProtNLM"/>
    </source>
</evidence>
<keyword evidence="3" id="KW-1185">Reference proteome</keyword>
<keyword evidence="1" id="KW-0732">Signal</keyword>
<protein>
    <recommendedName>
        <fullName evidence="4">Lipocalin-like domain-containing protein</fullName>
    </recommendedName>
</protein>
<dbReference type="RefSeq" id="WP_111479713.1">
    <property type="nucleotide sequence ID" value="NZ_QHKM01000007.1"/>
</dbReference>
<reference evidence="3" key="1">
    <citation type="submission" date="2018-05" db="EMBL/GenBank/DDBJ databases">
        <authorList>
            <person name="Nie L."/>
        </authorList>
    </citation>
    <scope>NUCLEOTIDE SEQUENCE [LARGE SCALE GENOMIC DNA]</scope>
    <source>
        <strain evidence="3">NL</strain>
    </source>
</reference>
<evidence type="ECO:0000313" key="2">
    <source>
        <dbReference type="EMBL" id="RAK63992.1"/>
    </source>
</evidence>
<gene>
    <name evidence="2" type="ORF">DLM85_18760</name>
</gene>
<feature type="signal peptide" evidence="1">
    <location>
        <begin position="1"/>
        <end position="18"/>
    </location>
</feature>
<name>A0A328B9I4_9BACT</name>
<organism evidence="2 3">
    <name type="scientific">Hymenobacter edaphi</name>
    <dbReference type="NCBI Taxonomy" id="2211146"/>
    <lineage>
        <taxon>Bacteria</taxon>
        <taxon>Pseudomonadati</taxon>
        <taxon>Bacteroidota</taxon>
        <taxon>Cytophagia</taxon>
        <taxon>Cytophagales</taxon>
        <taxon>Hymenobacteraceae</taxon>
        <taxon>Hymenobacter</taxon>
    </lineage>
</organism>
<dbReference type="Proteomes" id="UP000248553">
    <property type="component" value="Unassembled WGS sequence"/>
</dbReference>
<dbReference type="EMBL" id="QHKM01000007">
    <property type="protein sequence ID" value="RAK63992.1"/>
    <property type="molecule type" value="Genomic_DNA"/>
</dbReference>
<dbReference type="OrthoDB" id="882093at2"/>
<accession>A0A328B9I4</accession>
<proteinExistence type="predicted"/>
<evidence type="ECO:0000313" key="3">
    <source>
        <dbReference type="Proteomes" id="UP000248553"/>
    </source>
</evidence>
<sequence length="163" mass="18157">MKTLRFPLLLALAGTALFAPSCTDKDKETVKPKAPAELLVGKDWKLTACTVSPAKTTTGGRTSEDYYNDFMPSYDRDDLLRFEKPNTFRQDEGPTRAPGNTTHQAYNGTWSLTDGDKVLRTQAEVLGSSSYDVVELSENTLRTSGSRTEGTTRYTYTYTFTKQ</sequence>
<evidence type="ECO:0000256" key="1">
    <source>
        <dbReference type="SAM" id="SignalP"/>
    </source>
</evidence>
<comment type="caution">
    <text evidence="2">The sequence shown here is derived from an EMBL/GenBank/DDBJ whole genome shotgun (WGS) entry which is preliminary data.</text>
</comment>